<feature type="coiled-coil region" evidence="1">
    <location>
        <begin position="783"/>
        <end position="810"/>
    </location>
</feature>
<evidence type="ECO:0000313" key="5">
    <source>
        <dbReference type="Proteomes" id="UP000287296"/>
    </source>
</evidence>
<feature type="domain" description="YhaN AAA" evidence="3">
    <location>
        <begin position="1"/>
        <end position="204"/>
    </location>
</feature>
<name>A0A429X8N6_SIMTE</name>
<evidence type="ECO:0000313" key="4">
    <source>
        <dbReference type="EMBL" id="RST59573.1"/>
    </source>
</evidence>
<dbReference type="SUPFAM" id="SSF52540">
    <property type="entry name" value="P-loop containing nucleoside triphosphate hydrolases"/>
    <property type="match status" value="1"/>
</dbReference>
<feature type="coiled-coil region" evidence="1">
    <location>
        <begin position="678"/>
        <end position="712"/>
    </location>
</feature>
<evidence type="ECO:0000259" key="3">
    <source>
        <dbReference type="Pfam" id="PF13514"/>
    </source>
</evidence>
<reference evidence="4 5" key="1">
    <citation type="submission" date="2018-12" db="EMBL/GenBank/DDBJ databases">
        <authorList>
            <person name="Sun L."/>
            <person name="Chen Z."/>
        </authorList>
    </citation>
    <scope>NUCLEOTIDE SEQUENCE [LARGE SCALE GENOMIC DNA]</scope>
    <source>
        <strain evidence="4 5">LMG 29736</strain>
    </source>
</reference>
<gene>
    <name evidence="4" type="ORF">D5F11_010720</name>
</gene>
<evidence type="ECO:0000256" key="2">
    <source>
        <dbReference type="SAM" id="Phobius"/>
    </source>
</evidence>
<accession>A0A429X8N6</accession>
<feature type="transmembrane region" description="Helical" evidence="2">
    <location>
        <begin position="473"/>
        <end position="491"/>
    </location>
</feature>
<dbReference type="InterPro" id="IPR027417">
    <property type="entry name" value="P-loop_NTPase"/>
</dbReference>
<feature type="coiled-coil region" evidence="1">
    <location>
        <begin position="183"/>
        <end position="220"/>
    </location>
</feature>
<organism evidence="4 5">
    <name type="scientific">Siminovitchia terrae</name>
    <name type="common">Bacillus terrae</name>
    <dbReference type="NCBI Taxonomy" id="1914933"/>
    <lineage>
        <taxon>Bacteria</taxon>
        <taxon>Bacillati</taxon>
        <taxon>Bacillota</taxon>
        <taxon>Bacilli</taxon>
        <taxon>Bacillales</taxon>
        <taxon>Bacillaceae</taxon>
        <taxon>Siminovitchia</taxon>
    </lineage>
</organism>
<dbReference type="PANTHER" id="PTHR41259:SF1">
    <property type="entry name" value="DOUBLE-STRAND BREAK REPAIR RAD50 ATPASE, PUTATIVE-RELATED"/>
    <property type="match status" value="1"/>
</dbReference>
<dbReference type="OrthoDB" id="9764467at2"/>
<feature type="coiled-coil region" evidence="1">
    <location>
        <begin position="391"/>
        <end position="472"/>
    </location>
</feature>
<sequence>MKLKQIHIYGYGRLHDFTADNLSDLQLFYGENEAGKSTIMSFIHSILFGFPTLQQSELRYEPKTQSSYGGKLIFDTEKYGEVVIERVKGKAAGDVTVLLEDGPAEASDFLPKLLNGMDKKMYRSIFSFDLQGLQEIQHLKEEEIGKYLIAAATIGSDGLLRAEQQIQKELQELFKPGGRRPILNDLLKNLRQQDQQLKRAKQENAAYESLLTEIQKINSRVEATKEFLKQKKIKSEAVNELFKRWPLIMEKDQIKQRLLELGPVHFPADGLKRLEKYHDRLLELSSTLQTVHQRIRSIEHEIKENALRQEFDLNKAQIFVNEWPQQEQGLRELSNLDHSIAEERKKFDAFLAELHYPAKMVEKINSLNLGIDMKARMTETLQQYIRSEDRLKDLADRLKDGRKVVIDLENRCKEIEQQFVSESVFKEWRIHYEEQASTASLKEEKSKLEKEIEELEKRKKHEKDLLHKKKRQSLIVSATFLFISLGMLIWSFISKQWSMIFAAILGMTFSGYFIRKVEGTGIDFITETLDGKRRGLQKLEEQLKRAAGDNHITHQYEDQQRLRIKWKEDYARLQDEKQRVAEMENSFHQLRRIVEVEERKLNEIKAELGLDEGFSHLKMEDAFSMLKNLQSISCQLNEAMAKKERLQKEQGKWTEGLFQFLSNVGEPVHEPAQAVYFLQETLKKEQEKKIVIKELEKKLSELNIDVLQLKNEDSAIRSNMKKLFEAAQVDDEEDFRKKAKLSEEKNILLERLSLLEGQLGEIMNPFHTQEEIQTEIKYLKAEIEKKSQLLEEDRNSLASLNQKLSFLEEGGTYTEQLHLFRQMRSTFNEESRNWAKLAIALKLLEKIMKKYKEGRFPQVIRQAAEYFSFLTDHEYIHLHVKADGNLAVERKDRVLFAPEELSKGTGEQLYIAIRLGLVHVMKKEYPFPVIIDDGFVNFDQARTKRMLELVQTISLDTQVLLFTCHRHIAGQFSEDRIFHLQQRLPTLNLTE</sequence>
<dbReference type="RefSeq" id="WP_120116322.1">
    <property type="nucleotide sequence ID" value="NZ_BORI01000020.1"/>
</dbReference>
<protein>
    <recommendedName>
        <fullName evidence="3">YhaN AAA domain-containing protein</fullName>
    </recommendedName>
</protein>
<proteinExistence type="predicted"/>
<dbReference type="AlphaFoldDB" id="A0A429X8N6"/>
<dbReference type="EMBL" id="QYTW02000009">
    <property type="protein sequence ID" value="RST59573.1"/>
    <property type="molecule type" value="Genomic_DNA"/>
</dbReference>
<dbReference type="Pfam" id="PF13514">
    <property type="entry name" value="AAA_27"/>
    <property type="match status" value="1"/>
</dbReference>
<evidence type="ECO:0000256" key="1">
    <source>
        <dbReference type="SAM" id="Coils"/>
    </source>
</evidence>
<feature type="coiled-coil region" evidence="1">
    <location>
        <begin position="522"/>
        <end position="649"/>
    </location>
</feature>
<dbReference type="PANTHER" id="PTHR41259">
    <property type="entry name" value="DOUBLE-STRAND BREAK REPAIR RAD50 ATPASE, PUTATIVE-RELATED"/>
    <property type="match status" value="1"/>
</dbReference>
<keyword evidence="2" id="KW-1133">Transmembrane helix</keyword>
<feature type="transmembrane region" description="Helical" evidence="2">
    <location>
        <begin position="497"/>
        <end position="514"/>
    </location>
</feature>
<comment type="caution">
    <text evidence="4">The sequence shown here is derived from an EMBL/GenBank/DDBJ whole genome shotgun (WGS) entry which is preliminary data.</text>
</comment>
<keyword evidence="2" id="KW-0472">Membrane</keyword>
<keyword evidence="2" id="KW-0812">Transmembrane</keyword>
<dbReference type="InterPro" id="IPR038734">
    <property type="entry name" value="YhaN_AAA"/>
</dbReference>
<keyword evidence="1" id="KW-0175">Coiled coil</keyword>
<dbReference type="Proteomes" id="UP000287296">
    <property type="component" value="Unassembled WGS sequence"/>
</dbReference>
<dbReference type="Gene3D" id="3.40.50.300">
    <property type="entry name" value="P-loop containing nucleotide triphosphate hydrolases"/>
    <property type="match status" value="2"/>
</dbReference>